<keyword evidence="2" id="KW-1185">Reference proteome</keyword>
<dbReference type="InterPro" id="IPR050793">
    <property type="entry name" value="CMP-NeuNAc_synthase"/>
</dbReference>
<accession>A0ABN9SF47</accession>
<evidence type="ECO:0000313" key="2">
    <source>
        <dbReference type="Proteomes" id="UP001189429"/>
    </source>
</evidence>
<dbReference type="Gene3D" id="3.90.550.10">
    <property type="entry name" value="Spore Coat Polysaccharide Biosynthesis Protein SpsA, Chain A"/>
    <property type="match status" value="1"/>
</dbReference>
<dbReference type="InterPro" id="IPR003329">
    <property type="entry name" value="Cytidylyl_trans"/>
</dbReference>
<evidence type="ECO:0000313" key="1">
    <source>
        <dbReference type="EMBL" id="CAK0830684.1"/>
    </source>
</evidence>
<evidence type="ECO:0008006" key="3">
    <source>
        <dbReference type="Google" id="ProtNLM"/>
    </source>
</evidence>
<reference evidence="1" key="1">
    <citation type="submission" date="2023-10" db="EMBL/GenBank/DDBJ databases">
        <authorList>
            <person name="Chen Y."/>
            <person name="Shah S."/>
            <person name="Dougan E. K."/>
            <person name="Thang M."/>
            <person name="Chan C."/>
        </authorList>
    </citation>
    <scope>NUCLEOTIDE SEQUENCE [LARGE SCALE GENOMIC DNA]</scope>
</reference>
<dbReference type="InterPro" id="IPR029044">
    <property type="entry name" value="Nucleotide-diphossugar_trans"/>
</dbReference>
<sequence length="125" mass="13412">MAGKRAVAVVPARGGSVSVPLKNIKELGGRPLLDWCVRSALDSGVFAEVPCQPEADPCPYEWHHLSAASTESALVDFANAHPEFDVCPRADSGNQAQGRKRYRLRYHSAAAAAGLASRSWFGGHR</sequence>
<proteinExistence type="predicted"/>
<organism evidence="1 2">
    <name type="scientific">Prorocentrum cordatum</name>
    <dbReference type="NCBI Taxonomy" id="2364126"/>
    <lineage>
        <taxon>Eukaryota</taxon>
        <taxon>Sar</taxon>
        <taxon>Alveolata</taxon>
        <taxon>Dinophyceae</taxon>
        <taxon>Prorocentrales</taxon>
        <taxon>Prorocentraceae</taxon>
        <taxon>Prorocentrum</taxon>
    </lineage>
</organism>
<dbReference type="PANTHER" id="PTHR21485:SF3">
    <property type="entry name" value="N-ACYLNEURAMINATE CYTIDYLYLTRANSFERASE"/>
    <property type="match status" value="1"/>
</dbReference>
<comment type="caution">
    <text evidence="1">The sequence shown here is derived from an EMBL/GenBank/DDBJ whole genome shotgun (WGS) entry which is preliminary data.</text>
</comment>
<gene>
    <name evidence="1" type="ORF">PCOR1329_LOCUS29258</name>
</gene>
<dbReference type="Proteomes" id="UP001189429">
    <property type="component" value="Unassembled WGS sequence"/>
</dbReference>
<dbReference type="EMBL" id="CAUYUJ010010994">
    <property type="protein sequence ID" value="CAK0830684.1"/>
    <property type="molecule type" value="Genomic_DNA"/>
</dbReference>
<protein>
    <recommendedName>
        <fullName evidence="3">N-acylneuraminate cytidylyltransferase</fullName>
    </recommendedName>
</protein>
<dbReference type="PANTHER" id="PTHR21485">
    <property type="entry name" value="HAD SUPERFAMILY MEMBERS CMAS AND KDSC"/>
    <property type="match status" value="1"/>
</dbReference>
<dbReference type="Pfam" id="PF02348">
    <property type="entry name" value="CTP_transf_3"/>
    <property type="match status" value="1"/>
</dbReference>
<dbReference type="SUPFAM" id="SSF53448">
    <property type="entry name" value="Nucleotide-diphospho-sugar transferases"/>
    <property type="match status" value="1"/>
</dbReference>
<name>A0ABN9SF47_9DINO</name>